<dbReference type="PROSITE" id="PS50977">
    <property type="entry name" value="HTH_TETR_2"/>
    <property type="match status" value="1"/>
</dbReference>
<evidence type="ECO:0000256" key="4">
    <source>
        <dbReference type="PROSITE-ProRule" id="PRU00335"/>
    </source>
</evidence>
<keyword evidence="3" id="KW-0804">Transcription</keyword>
<keyword evidence="7" id="KW-1185">Reference proteome</keyword>
<evidence type="ECO:0000259" key="5">
    <source>
        <dbReference type="PROSITE" id="PS50977"/>
    </source>
</evidence>
<reference evidence="7" key="1">
    <citation type="submission" date="2020-05" db="EMBL/GenBank/DDBJ databases">
        <title>Frigoriglobus tundricola gen. nov., sp. nov., a psychrotolerant cellulolytic planctomycete of the family Gemmataceae with two divergent copies of 16S rRNA gene.</title>
        <authorList>
            <person name="Kulichevskaya I.S."/>
            <person name="Ivanova A.A."/>
            <person name="Naumoff D.G."/>
            <person name="Beletsky A.V."/>
            <person name="Rijpstra W.I.C."/>
            <person name="Sinninghe Damste J.S."/>
            <person name="Mardanov A.V."/>
            <person name="Ravin N.V."/>
            <person name="Dedysh S.N."/>
        </authorList>
    </citation>
    <scope>NUCLEOTIDE SEQUENCE [LARGE SCALE GENOMIC DNA]</scope>
    <source>
        <strain evidence="7">PL17</strain>
    </source>
</reference>
<evidence type="ECO:0000256" key="1">
    <source>
        <dbReference type="ARBA" id="ARBA00023015"/>
    </source>
</evidence>
<organism evidence="6 7">
    <name type="scientific">Frigoriglobus tundricola</name>
    <dbReference type="NCBI Taxonomy" id="2774151"/>
    <lineage>
        <taxon>Bacteria</taxon>
        <taxon>Pseudomonadati</taxon>
        <taxon>Planctomycetota</taxon>
        <taxon>Planctomycetia</taxon>
        <taxon>Gemmatales</taxon>
        <taxon>Gemmataceae</taxon>
        <taxon>Frigoriglobus</taxon>
    </lineage>
</organism>
<dbReference type="PANTHER" id="PTHR47506:SF1">
    <property type="entry name" value="HTH-TYPE TRANSCRIPTIONAL REGULATOR YJDC"/>
    <property type="match status" value="1"/>
</dbReference>
<name>A0A6M5YM83_9BACT</name>
<evidence type="ECO:0000256" key="3">
    <source>
        <dbReference type="ARBA" id="ARBA00023163"/>
    </source>
</evidence>
<evidence type="ECO:0000313" key="6">
    <source>
        <dbReference type="EMBL" id="QJW95048.1"/>
    </source>
</evidence>
<protein>
    <submittedName>
        <fullName evidence="6">Transcriptional regulator, AcrR family</fullName>
    </submittedName>
</protein>
<dbReference type="KEGG" id="ftj:FTUN_2574"/>
<sequence length="210" mass="22777">MFQNAGRPRGRPRSFDETEAVKKATQIFWSKGYDGVTIDDLVAGMGVGKPSLYSVFGDKRTLFLRVLKAYAEAKGALAAQALFSPRTLRDSIAGFLKYAVESATEKGSAPGCLIVCIAPLVDDAEVRQFLKDAAAGGVALVERRFRDGIIAEEIPSDFPVTVRAIQVTDFARGLTMRARLGTPRKTLLRDAEEAADLVLLSRRGDAAPER</sequence>
<dbReference type="Pfam" id="PF00440">
    <property type="entry name" value="TetR_N"/>
    <property type="match status" value="1"/>
</dbReference>
<dbReference type="SUPFAM" id="SSF46689">
    <property type="entry name" value="Homeodomain-like"/>
    <property type="match status" value="1"/>
</dbReference>
<keyword evidence="2 4" id="KW-0238">DNA-binding</keyword>
<dbReference type="EMBL" id="CP053452">
    <property type="protein sequence ID" value="QJW95048.1"/>
    <property type="molecule type" value="Genomic_DNA"/>
</dbReference>
<evidence type="ECO:0000256" key="2">
    <source>
        <dbReference type="ARBA" id="ARBA00023125"/>
    </source>
</evidence>
<dbReference type="SUPFAM" id="SSF48498">
    <property type="entry name" value="Tetracyclin repressor-like, C-terminal domain"/>
    <property type="match status" value="1"/>
</dbReference>
<feature type="domain" description="HTH tetR-type" evidence="5">
    <location>
        <begin position="14"/>
        <end position="74"/>
    </location>
</feature>
<dbReference type="GO" id="GO:0003677">
    <property type="term" value="F:DNA binding"/>
    <property type="evidence" value="ECO:0007669"/>
    <property type="project" value="UniProtKB-UniRule"/>
</dbReference>
<feature type="DNA-binding region" description="H-T-H motif" evidence="4">
    <location>
        <begin position="37"/>
        <end position="56"/>
    </location>
</feature>
<dbReference type="PANTHER" id="PTHR47506">
    <property type="entry name" value="TRANSCRIPTIONAL REGULATORY PROTEIN"/>
    <property type="match status" value="1"/>
</dbReference>
<dbReference type="Proteomes" id="UP000503447">
    <property type="component" value="Chromosome"/>
</dbReference>
<dbReference type="AlphaFoldDB" id="A0A6M5YM83"/>
<gene>
    <name evidence="6" type="ORF">FTUN_2574</name>
</gene>
<keyword evidence="1" id="KW-0805">Transcription regulation</keyword>
<dbReference type="Gene3D" id="1.10.357.10">
    <property type="entry name" value="Tetracycline Repressor, domain 2"/>
    <property type="match status" value="1"/>
</dbReference>
<dbReference type="Gene3D" id="1.10.10.60">
    <property type="entry name" value="Homeodomain-like"/>
    <property type="match status" value="1"/>
</dbReference>
<accession>A0A6M5YM83</accession>
<dbReference type="InterPro" id="IPR001647">
    <property type="entry name" value="HTH_TetR"/>
</dbReference>
<dbReference type="InterPro" id="IPR036271">
    <property type="entry name" value="Tet_transcr_reg_TetR-rel_C_sf"/>
</dbReference>
<evidence type="ECO:0000313" key="7">
    <source>
        <dbReference type="Proteomes" id="UP000503447"/>
    </source>
</evidence>
<proteinExistence type="predicted"/>
<dbReference type="InterPro" id="IPR009057">
    <property type="entry name" value="Homeodomain-like_sf"/>
</dbReference>